<dbReference type="STRING" id="53346.A5802_000283"/>
<gene>
    <name evidence="3" type="ORF">BTN92_05030</name>
    <name evidence="2" type="ORF">HI921_09495</name>
</gene>
<dbReference type="GO" id="GO:0008081">
    <property type="term" value="F:phosphoric diester hydrolase activity"/>
    <property type="evidence" value="ECO:0007669"/>
    <property type="project" value="InterPro"/>
</dbReference>
<dbReference type="AlphaFoldDB" id="A0A1V2UJT5"/>
<dbReference type="EMBL" id="MSTR01000004">
    <property type="protein sequence ID" value="ONN43668.1"/>
    <property type="molecule type" value="Genomic_DNA"/>
</dbReference>
<dbReference type="PANTHER" id="PTHR46211:SF1">
    <property type="entry name" value="GLYCEROPHOSPHODIESTER PHOSPHODIESTERASE, CYTOPLASMIC"/>
    <property type="match status" value="1"/>
</dbReference>
<evidence type="ECO:0000313" key="3">
    <source>
        <dbReference type="EMBL" id="ONN43668.1"/>
    </source>
</evidence>
<dbReference type="Proteomes" id="UP000557857">
    <property type="component" value="Unassembled WGS sequence"/>
</dbReference>
<dbReference type="InterPro" id="IPR017946">
    <property type="entry name" value="PLC-like_Pdiesterase_TIM-brl"/>
</dbReference>
<protein>
    <submittedName>
        <fullName evidence="3">Glycerophosphodiester phosphodiesterase</fullName>
    </submittedName>
</protein>
<dbReference type="PROSITE" id="PS51704">
    <property type="entry name" value="GP_PDE"/>
    <property type="match status" value="1"/>
</dbReference>
<dbReference type="OrthoDB" id="384721at2"/>
<name>A0A1V2UJT5_ENTMU</name>
<sequence length="244" mass="28046">MVQIYAHRGSKGTHPENTLPAFSEAVRVGVDGIELDVHLSKDGQLIVIHDETVDRTTNGKGLVREKTLEELKKLNAGSWFSKDFPAAKIPALKEVLSLLLQKNYRGTLMIEIKTDKYEYEGIEAQVSELMTKNEWPFRHAYCSFNLRSLERLSVIEPDAQLDLLMSDSMKKLDLAKTLPFIEGLHPRATWAFAHPQEIQEFPKRIRLWTVNTTEELERGLKEPVDALITDFPERAWYVKQLMKK</sequence>
<dbReference type="SUPFAM" id="SSF51695">
    <property type="entry name" value="PLC-like phosphodiesterases"/>
    <property type="match status" value="1"/>
</dbReference>
<accession>A0A1V2UJT5</accession>
<organism evidence="3 4">
    <name type="scientific">Enterococcus mundtii</name>
    <dbReference type="NCBI Taxonomy" id="53346"/>
    <lineage>
        <taxon>Bacteria</taxon>
        <taxon>Bacillati</taxon>
        <taxon>Bacillota</taxon>
        <taxon>Bacilli</taxon>
        <taxon>Lactobacillales</taxon>
        <taxon>Enterococcaceae</taxon>
        <taxon>Enterococcus</taxon>
    </lineage>
</organism>
<evidence type="ECO:0000313" key="4">
    <source>
        <dbReference type="Proteomes" id="UP000189299"/>
    </source>
</evidence>
<evidence type="ECO:0000313" key="2">
    <source>
        <dbReference type="EMBL" id="NMP58691.1"/>
    </source>
</evidence>
<dbReference type="CDD" id="cd08563">
    <property type="entry name" value="GDPD_TtGDE_like"/>
    <property type="match status" value="1"/>
</dbReference>
<dbReference type="PANTHER" id="PTHR46211">
    <property type="entry name" value="GLYCEROPHOSPHORYL DIESTER PHOSPHODIESTERASE"/>
    <property type="match status" value="1"/>
</dbReference>
<dbReference type="Pfam" id="PF03009">
    <property type="entry name" value="GDPD"/>
    <property type="match status" value="1"/>
</dbReference>
<comment type="caution">
    <text evidence="3">The sequence shown here is derived from an EMBL/GenBank/DDBJ whole genome shotgun (WGS) entry which is preliminary data.</text>
</comment>
<evidence type="ECO:0000313" key="5">
    <source>
        <dbReference type="Proteomes" id="UP000557857"/>
    </source>
</evidence>
<evidence type="ECO:0000259" key="1">
    <source>
        <dbReference type="PROSITE" id="PS51704"/>
    </source>
</evidence>
<feature type="domain" description="GP-PDE" evidence="1">
    <location>
        <begin position="2"/>
        <end position="239"/>
    </location>
</feature>
<dbReference type="EMBL" id="JABCAG010000025">
    <property type="protein sequence ID" value="NMP58691.1"/>
    <property type="molecule type" value="Genomic_DNA"/>
</dbReference>
<dbReference type="RefSeq" id="WP_077151387.1">
    <property type="nucleotide sequence ID" value="NZ_CABMMO010000004.1"/>
</dbReference>
<reference evidence="2 5" key="2">
    <citation type="submission" date="2020-04" db="EMBL/GenBank/DDBJ databases">
        <authorList>
            <person name="Abaymova A."/>
            <person name="Teymurazov M."/>
            <person name="Tazyna O."/>
            <person name="Chatushin Y."/>
            <person name="Svetoch E."/>
            <person name="Pereligyn V."/>
            <person name="Pohylenko V."/>
            <person name="Platonov M."/>
            <person name="Kartsev N."/>
            <person name="Skryabin Y."/>
            <person name="Sizova A."/>
            <person name="Solomentsev V."/>
            <person name="Kislichkina A."/>
            <person name="Bogun A."/>
        </authorList>
    </citation>
    <scope>NUCLEOTIDE SEQUENCE [LARGE SCALE GENOMIC DNA]</scope>
    <source>
        <strain evidence="2">SCPM-O-B-8398</strain>
        <strain evidence="5">SCPM-O-B-8398 (E28)</strain>
    </source>
</reference>
<dbReference type="InterPro" id="IPR030395">
    <property type="entry name" value="GP_PDE_dom"/>
</dbReference>
<dbReference type="Proteomes" id="UP000189299">
    <property type="component" value="Unassembled WGS sequence"/>
</dbReference>
<dbReference type="GO" id="GO:0006629">
    <property type="term" value="P:lipid metabolic process"/>
    <property type="evidence" value="ECO:0007669"/>
    <property type="project" value="InterPro"/>
</dbReference>
<proteinExistence type="predicted"/>
<reference evidence="3 4" key="1">
    <citation type="submission" date="2016-12" db="EMBL/GenBank/DDBJ databases">
        <authorList>
            <person name="Song W.-J."/>
            <person name="Kurnit D.M."/>
        </authorList>
    </citation>
    <scope>NUCLEOTIDE SEQUENCE [LARGE SCALE GENOMIC DNA]</scope>
    <source>
        <strain evidence="3 4">CGB1038-1_S1</strain>
    </source>
</reference>
<dbReference type="Gene3D" id="3.20.20.190">
    <property type="entry name" value="Phosphatidylinositol (PI) phosphodiesterase"/>
    <property type="match status" value="1"/>
</dbReference>